<evidence type="ECO:0000256" key="3">
    <source>
        <dbReference type="ARBA" id="ARBA00023125"/>
    </source>
</evidence>
<keyword evidence="5 6" id="KW-0539">Nucleus</keyword>
<reference evidence="9 10" key="1">
    <citation type="submission" date="2023-09" db="EMBL/GenBank/DDBJ databases">
        <title>Nesidiocoris tenuis whole genome shotgun sequence.</title>
        <authorList>
            <person name="Shibata T."/>
            <person name="Shimoda M."/>
            <person name="Kobayashi T."/>
            <person name="Uehara T."/>
        </authorList>
    </citation>
    <scope>NUCLEOTIDE SEQUENCE [LARGE SCALE GENOMIC DNA]</scope>
    <source>
        <strain evidence="9 10">Japan</strain>
    </source>
</reference>
<dbReference type="InterPro" id="IPR047119">
    <property type="entry name" value="FOXN2/3-like"/>
</dbReference>
<feature type="region of interest" description="Disordered" evidence="7">
    <location>
        <begin position="1"/>
        <end position="45"/>
    </location>
</feature>
<dbReference type="PROSITE" id="PS00658">
    <property type="entry name" value="FORK_HEAD_2"/>
    <property type="match status" value="1"/>
</dbReference>
<dbReference type="EMBL" id="AP028910">
    <property type="protein sequence ID" value="BES91164.1"/>
    <property type="molecule type" value="Genomic_DNA"/>
</dbReference>
<feature type="domain" description="Fork-head" evidence="8">
    <location>
        <begin position="91"/>
        <end position="180"/>
    </location>
</feature>
<comment type="subcellular location">
    <subcellularLocation>
        <location evidence="1 6">Nucleus</location>
    </subcellularLocation>
</comment>
<evidence type="ECO:0000259" key="8">
    <source>
        <dbReference type="PROSITE" id="PS50039"/>
    </source>
</evidence>
<dbReference type="PANTHER" id="PTHR13962">
    <property type="entry name" value="FORKHEAD BOX PROTEIN N3-LIKE PROTEIN-RELATED"/>
    <property type="match status" value="1"/>
</dbReference>
<proteinExistence type="predicted"/>
<evidence type="ECO:0000256" key="2">
    <source>
        <dbReference type="ARBA" id="ARBA00023015"/>
    </source>
</evidence>
<dbReference type="Pfam" id="PF00250">
    <property type="entry name" value="Forkhead"/>
    <property type="match status" value="1"/>
</dbReference>
<evidence type="ECO:0000256" key="6">
    <source>
        <dbReference type="PROSITE-ProRule" id="PRU00089"/>
    </source>
</evidence>
<sequence length="368" mass="41042">MVPDMIKPSAGEPPGSPPTSSLLPKPSEVFSSSSPPSAGAEENDDSNLSWLVNLSAASLFSSENGHAQQTSKCPSNPLRTPYVEYDQTNAKPALTYTELIEKALKEKGELTVSDIYKYIYSKYPYYKKNDGRWKNSIRHNLSINPHFRKGEKCNNGGHFWTLNKEYDEEFKKWEIRKGMKDEKKKKRKDEDELEIATRSIMLEAVDETAIEPGSADVCLANNGDVVTAEATAYITSCEDVEAATAAAYISSNEDPTLLRVATNILNGNIEGKVAVEYMERTSGEEKWPNDISTEHCRLPAARKSVDLLSELEKHVEDSFPDGLDSHSAPMVIEEDIFETSDQILSDPVLFSDCLELGFQPYELIDPRL</sequence>
<dbReference type="Gene3D" id="1.10.10.10">
    <property type="entry name" value="Winged helix-like DNA-binding domain superfamily/Winged helix DNA-binding domain"/>
    <property type="match status" value="1"/>
</dbReference>
<name>A0ABN7AFY6_9HEMI</name>
<keyword evidence="3 6" id="KW-0238">DNA-binding</keyword>
<protein>
    <recommendedName>
        <fullName evidence="8">Fork-head domain-containing protein</fullName>
    </recommendedName>
</protein>
<dbReference type="PANTHER" id="PTHR13962:SF17">
    <property type="entry name" value="FORKHEAD BOX PROTEIN N4"/>
    <property type="match status" value="1"/>
</dbReference>
<dbReference type="PRINTS" id="PR00053">
    <property type="entry name" value="FORKHEAD"/>
</dbReference>
<keyword evidence="10" id="KW-1185">Reference proteome</keyword>
<keyword evidence="2" id="KW-0805">Transcription regulation</keyword>
<organism evidence="9 10">
    <name type="scientific">Nesidiocoris tenuis</name>
    <dbReference type="NCBI Taxonomy" id="355587"/>
    <lineage>
        <taxon>Eukaryota</taxon>
        <taxon>Metazoa</taxon>
        <taxon>Ecdysozoa</taxon>
        <taxon>Arthropoda</taxon>
        <taxon>Hexapoda</taxon>
        <taxon>Insecta</taxon>
        <taxon>Pterygota</taxon>
        <taxon>Neoptera</taxon>
        <taxon>Paraneoptera</taxon>
        <taxon>Hemiptera</taxon>
        <taxon>Heteroptera</taxon>
        <taxon>Panheteroptera</taxon>
        <taxon>Cimicomorpha</taxon>
        <taxon>Miridae</taxon>
        <taxon>Dicyphina</taxon>
        <taxon>Nesidiocoris</taxon>
    </lineage>
</organism>
<keyword evidence="4" id="KW-0804">Transcription</keyword>
<feature type="DNA-binding region" description="Fork-head" evidence="6">
    <location>
        <begin position="91"/>
        <end position="180"/>
    </location>
</feature>
<evidence type="ECO:0000313" key="10">
    <source>
        <dbReference type="Proteomes" id="UP001307889"/>
    </source>
</evidence>
<evidence type="ECO:0000256" key="7">
    <source>
        <dbReference type="SAM" id="MobiDB-lite"/>
    </source>
</evidence>
<dbReference type="InterPro" id="IPR030456">
    <property type="entry name" value="TF_fork_head_CS_2"/>
</dbReference>
<feature type="compositionally biased region" description="Low complexity" evidence="7">
    <location>
        <begin position="7"/>
        <end position="37"/>
    </location>
</feature>
<dbReference type="InterPro" id="IPR036388">
    <property type="entry name" value="WH-like_DNA-bd_sf"/>
</dbReference>
<evidence type="ECO:0000256" key="5">
    <source>
        <dbReference type="ARBA" id="ARBA00023242"/>
    </source>
</evidence>
<evidence type="ECO:0000313" key="9">
    <source>
        <dbReference type="EMBL" id="BES91164.1"/>
    </source>
</evidence>
<evidence type="ECO:0000256" key="1">
    <source>
        <dbReference type="ARBA" id="ARBA00004123"/>
    </source>
</evidence>
<gene>
    <name evidence="9" type="ORF">NTJ_03969</name>
</gene>
<dbReference type="SMART" id="SM00339">
    <property type="entry name" value="FH"/>
    <property type="match status" value="1"/>
</dbReference>
<dbReference type="Proteomes" id="UP001307889">
    <property type="component" value="Chromosome 2"/>
</dbReference>
<dbReference type="InterPro" id="IPR001766">
    <property type="entry name" value="Fork_head_dom"/>
</dbReference>
<accession>A0ABN7AFY6</accession>
<dbReference type="SUPFAM" id="SSF46785">
    <property type="entry name" value="Winged helix' DNA-binding domain"/>
    <property type="match status" value="1"/>
</dbReference>
<dbReference type="PROSITE" id="PS50039">
    <property type="entry name" value="FORK_HEAD_3"/>
    <property type="match status" value="1"/>
</dbReference>
<evidence type="ECO:0000256" key="4">
    <source>
        <dbReference type="ARBA" id="ARBA00023163"/>
    </source>
</evidence>
<dbReference type="InterPro" id="IPR036390">
    <property type="entry name" value="WH_DNA-bd_sf"/>
</dbReference>